<keyword evidence="4" id="KW-1185">Reference proteome</keyword>
<feature type="compositionally biased region" description="Basic residues" evidence="1">
    <location>
        <begin position="8"/>
        <end position="26"/>
    </location>
</feature>
<organism evidence="3 4">
    <name type="scientific">Candidatus Accumulibacter aalborgensis</name>
    <dbReference type="NCBI Taxonomy" id="1860102"/>
    <lineage>
        <taxon>Bacteria</taxon>
        <taxon>Pseudomonadati</taxon>
        <taxon>Pseudomonadota</taxon>
        <taxon>Betaproteobacteria</taxon>
        <taxon>Candidatus Accumulibacter</taxon>
    </lineage>
</organism>
<dbReference type="EMBL" id="FLQX01000102">
    <property type="protein sequence ID" value="SBT05872.1"/>
    <property type="molecule type" value="Genomic_DNA"/>
</dbReference>
<dbReference type="Pfam" id="PF04986">
    <property type="entry name" value="Y2_Tnp"/>
    <property type="match status" value="1"/>
</dbReference>
<protein>
    <recommendedName>
        <fullName evidence="2">Transposase IS801/IS1294 domain-containing protein</fullName>
    </recommendedName>
</protein>
<reference evidence="3 4" key="1">
    <citation type="submission" date="2016-06" db="EMBL/GenBank/DDBJ databases">
        <authorList>
            <person name="Kjaerup R.B."/>
            <person name="Dalgaard T.S."/>
            <person name="Juul-Madsen H.R."/>
        </authorList>
    </citation>
    <scope>NUCLEOTIDE SEQUENCE [LARGE SCALE GENOMIC DNA]</scope>
    <source>
        <strain evidence="3">3</strain>
    </source>
</reference>
<dbReference type="STRING" id="1860102.ACCAA_270108"/>
<dbReference type="InterPro" id="IPR007069">
    <property type="entry name" value="Transposase_32"/>
</dbReference>
<name>A0A1A8XN72_9PROT</name>
<dbReference type="GO" id="GO:0004803">
    <property type="term" value="F:transposase activity"/>
    <property type="evidence" value="ECO:0007669"/>
    <property type="project" value="InterPro"/>
</dbReference>
<dbReference type="Proteomes" id="UP000199169">
    <property type="component" value="Unassembled WGS sequence"/>
</dbReference>
<gene>
    <name evidence="3" type="ORF">ACCAA_270108</name>
</gene>
<evidence type="ECO:0000313" key="4">
    <source>
        <dbReference type="Proteomes" id="UP000199169"/>
    </source>
</evidence>
<dbReference type="AlphaFoldDB" id="A0A1A8XN72"/>
<sequence length="186" mass="19810">MLALQVGQRRRTCRQRRSLGQRRPPRKPPPPTPLPRLRTRILANGFARARCAKYGFSLDASVRVEGADRQGLERLLRYCARQAFALKRLREIDAAYLVYESVKPGPGGGVSLLLTPLVVPGAIRLAGPSSARHPTGAPPVAGGPGCTSAACCSSFTYAPAMPNSGGRSTSALSGAGRSNPPAWRRP</sequence>
<accession>A0A1A8XN72</accession>
<evidence type="ECO:0000313" key="3">
    <source>
        <dbReference type="EMBL" id="SBT05872.1"/>
    </source>
</evidence>
<dbReference type="GO" id="GO:0006313">
    <property type="term" value="P:DNA transposition"/>
    <property type="evidence" value="ECO:0007669"/>
    <property type="project" value="InterPro"/>
</dbReference>
<feature type="region of interest" description="Disordered" evidence="1">
    <location>
        <begin position="1"/>
        <end position="37"/>
    </location>
</feature>
<dbReference type="GO" id="GO:0003677">
    <property type="term" value="F:DNA binding"/>
    <property type="evidence" value="ECO:0007669"/>
    <property type="project" value="InterPro"/>
</dbReference>
<evidence type="ECO:0000259" key="2">
    <source>
        <dbReference type="Pfam" id="PF04986"/>
    </source>
</evidence>
<proteinExistence type="predicted"/>
<feature type="region of interest" description="Disordered" evidence="1">
    <location>
        <begin position="163"/>
        <end position="186"/>
    </location>
</feature>
<evidence type="ECO:0000256" key="1">
    <source>
        <dbReference type="SAM" id="MobiDB-lite"/>
    </source>
</evidence>
<feature type="domain" description="Transposase IS801/IS1294" evidence="2">
    <location>
        <begin position="50"/>
        <end position="101"/>
    </location>
</feature>